<dbReference type="GO" id="GO:0006935">
    <property type="term" value="P:chemotaxis"/>
    <property type="evidence" value="ECO:0007669"/>
    <property type="project" value="UniProtKB-KW"/>
</dbReference>
<dbReference type="PROSITE" id="PS01307">
    <property type="entry name" value="MOTA"/>
    <property type="match status" value="1"/>
</dbReference>
<keyword evidence="12 13" id="KW-0472">Membrane</keyword>
<evidence type="ECO:0000313" key="17">
    <source>
        <dbReference type="Proteomes" id="UP000782312"/>
    </source>
</evidence>
<evidence type="ECO:0000256" key="1">
    <source>
        <dbReference type="ARBA" id="ARBA00004429"/>
    </source>
</evidence>
<comment type="subcellular location">
    <subcellularLocation>
        <location evidence="1">Cell inner membrane</location>
        <topology evidence="1">Multi-pass membrane protein</topology>
    </subcellularLocation>
</comment>
<keyword evidence="5" id="KW-0145">Chemotaxis</keyword>
<keyword evidence="7 13" id="KW-0812">Transmembrane</keyword>
<evidence type="ECO:0000256" key="6">
    <source>
        <dbReference type="ARBA" id="ARBA00022519"/>
    </source>
</evidence>
<comment type="caution">
    <text evidence="16">The sequence shown here is derived from an EMBL/GenBank/DDBJ whole genome shotgun (WGS) entry which is preliminary data.</text>
</comment>
<evidence type="ECO:0000256" key="5">
    <source>
        <dbReference type="ARBA" id="ARBA00022500"/>
    </source>
</evidence>
<feature type="transmembrane region" description="Helical" evidence="13">
    <location>
        <begin position="173"/>
        <end position="190"/>
    </location>
</feature>
<name>A0A932I236_UNCTE</name>
<dbReference type="GO" id="GO:0005886">
    <property type="term" value="C:plasma membrane"/>
    <property type="evidence" value="ECO:0007669"/>
    <property type="project" value="UniProtKB-SubCell"/>
</dbReference>
<dbReference type="GO" id="GO:1902600">
    <property type="term" value="P:proton transmembrane transport"/>
    <property type="evidence" value="ECO:0007669"/>
    <property type="project" value="UniProtKB-KW"/>
</dbReference>
<keyword evidence="16" id="KW-0969">Cilium</keyword>
<dbReference type="InterPro" id="IPR022522">
    <property type="entry name" value="Flagellar_motor_stator_MotA"/>
</dbReference>
<keyword evidence="6" id="KW-0997">Cell inner membrane</keyword>
<keyword evidence="9" id="KW-0375">Hydrogen ion transport</keyword>
<dbReference type="InterPro" id="IPR000540">
    <property type="entry name" value="Flag_MotA_CS"/>
</dbReference>
<keyword evidence="3" id="KW-0813">Transport</keyword>
<dbReference type="PANTHER" id="PTHR30433:SF4">
    <property type="entry name" value="MOTILITY PROTEIN A"/>
    <property type="match status" value="1"/>
</dbReference>
<dbReference type="PANTHER" id="PTHR30433">
    <property type="entry name" value="CHEMOTAXIS PROTEIN MOTA"/>
    <property type="match status" value="1"/>
</dbReference>
<evidence type="ECO:0000256" key="13">
    <source>
        <dbReference type="SAM" id="Phobius"/>
    </source>
</evidence>
<evidence type="ECO:0000256" key="8">
    <source>
        <dbReference type="ARBA" id="ARBA00022779"/>
    </source>
</evidence>
<keyword evidence="16" id="KW-0966">Cell projection</keyword>
<dbReference type="InterPro" id="IPR046786">
    <property type="entry name" value="MotA_N"/>
</dbReference>
<protein>
    <submittedName>
        <fullName evidence="16">Flagellar motor stator protein MotA</fullName>
    </submittedName>
</protein>
<evidence type="ECO:0000259" key="15">
    <source>
        <dbReference type="Pfam" id="PF20560"/>
    </source>
</evidence>
<feature type="domain" description="MotA/TolQ/ExbB proton channel" evidence="14">
    <location>
        <begin position="134"/>
        <end position="235"/>
    </location>
</feature>
<accession>A0A932I236</accession>
<dbReference type="AlphaFoldDB" id="A0A932I236"/>
<evidence type="ECO:0000256" key="2">
    <source>
        <dbReference type="ARBA" id="ARBA00008038"/>
    </source>
</evidence>
<sequence length="283" mass="30113">MAIAGIVVVLGAVIGGYLMEHGELAVLFQPAEVVIIFGAALGAVFISTPMKVQVALFGGVLKVLLGKTIKKQNYIELLCLLSEIFQMAKKDGLLVLESHVEKPESSSLFKKYPGFMSHHHAVEFLTDSAKIIIVGGVASHELEALMDSDIEIHHEETARAPGVLSKVSDSMPGLGIVAAVLGIILTMAAIDGPPAEIGHKVGAALVGTFLGILAAYGFLSPLAAGMELNNQDEAQYIQCIKAGLLAFEKGLSPMIAIEFARRSIMGSERPGMKELEEILRKKK</sequence>
<organism evidence="16 17">
    <name type="scientific">Tectimicrobiota bacterium</name>
    <dbReference type="NCBI Taxonomy" id="2528274"/>
    <lineage>
        <taxon>Bacteria</taxon>
        <taxon>Pseudomonadati</taxon>
        <taxon>Nitrospinota/Tectimicrobiota group</taxon>
        <taxon>Candidatus Tectimicrobiota</taxon>
    </lineage>
</organism>
<evidence type="ECO:0000256" key="4">
    <source>
        <dbReference type="ARBA" id="ARBA00022475"/>
    </source>
</evidence>
<evidence type="ECO:0000256" key="9">
    <source>
        <dbReference type="ARBA" id="ARBA00022781"/>
    </source>
</evidence>
<keyword evidence="4" id="KW-1003">Cell membrane</keyword>
<evidence type="ECO:0000256" key="3">
    <source>
        <dbReference type="ARBA" id="ARBA00022448"/>
    </source>
</evidence>
<dbReference type="Proteomes" id="UP000782312">
    <property type="component" value="Unassembled WGS sequence"/>
</dbReference>
<comment type="similarity">
    <text evidence="2">Belongs to the MotA family.</text>
</comment>
<dbReference type="GO" id="GO:0071978">
    <property type="term" value="P:bacterial-type flagellum-dependent swarming motility"/>
    <property type="evidence" value="ECO:0007669"/>
    <property type="project" value="InterPro"/>
</dbReference>
<evidence type="ECO:0000313" key="16">
    <source>
        <dbReference type="EMBL" id="MBI3128357.1"/>
    </source>
</evidence>
<feature type="domain" description="Motility protein A N-terminal" evidence="15">
    <location>
        <begin position="3"/>
        <end position="92"/>
    </location>
</feature>
<evidence type="ECO:0000256" key="10">
    <source>
        <dbReference type="ARBA" id="ARBA00022989"/>
    </source>
</evidence>
<dbReference type="InterPro" id="IPR047055">
    <property type="entry name" value="MotA-like"/>
</dbReference>
<keyword evidence="10 13" id="KW-1133">Transmembrane helix</keyword>
<dbReference type="EMBL" id="JACPUR010000028">
    <property type="protein sequence ID" value="MBI3128357.1"/>
    <property type="molecule type" value="Genomic_DNA"/>
</dbReference>
<reference evidence="16" key="1">
    <citation type="submission" date="2020-07" db="EMBL/GenBank/DDBJ databases">
        <title>Huge and variable diversity of episymbiotic CPR bacteria and DPANN archaea in groundwater ecosystems.</title>
        <authorList>
            <person name="He C.Y."/>
            <person name="Keren R."/>
            <person name="Whittaker M."/>
            <person name="Farag I.F."/>
            <person name="Doudna J."/>
            <person name="Cate J.H.D."/>
            <person name="Banfield J.F."/>
        </authorList>
    </citation>
    <scope>NUCLEOTIDE SEQUENCE</scope>
    <source>
        <strain evidence="16">NC_groundwater_763_Ag_S-0.2um_68_21</strain>
    </source>
</reference>
<evidence type="ECO:0000256" key="11">
    <source>
        <dbReference type="ARBA" id="ARBA00023065"/>
    </source>
</evidence>
<evidence type="ECO:0000259" key="14">
    <source>
        <dbReference type="Pfam" id="PF01618"/>
    </source>
</evidence>
<evidence type="ECO:0000256" key="7">
    <source>
        <dbReference type="ARBA" id="ARBA00022692"/>
    </source>
</evidence>
<keyword evidence="8" id="KW-0283">Flagellar rotation</keyword>
<dbReference type="Pfam" id="PF20560">
    <property type="entry name" value="MotA_N"/>
    <property type="match status" value="1"/>
</dbReference>
<feature type="transmembrane region" description="Helical" evidence="13">
    <location>
        <begin position="25"/>
        <end position="46"/>
    </location>
</feature>
<dbReference type="Pfam" id="PF01618">
    <property type="entry name" value="MotA_ExbB"/>
    <property type="match status" value="1"/>
</dbReference>
<gene>
    <name evidence="16" type="primary">motA</name>
    <name evidence="16" type="ORF">HYZ11_12190</name>
</gene>
<dbReference type="NCBIfam" id="TIGR03818">
    <property type="entry name" value="MotA1"/>
    <property type="match status" value="1"/>
</dbReference>
<proteinExistence type="inferred from homology"/>
<keyword evidence="11" id="KW-0406">Ion transport</keyword>
<feature type="transmembrane region" description="Helical" evidence="13">
    <location>
        <begin position="202"/>
        <end position="219"/>
    </location>
</feature>
<dbReference type="InterPro" id="IPR002898">
    <property type="entry name" value="MotA_ExbB_proton_chnl"/>
</dbReference>
<keyword evidence="16" id="KW-0282">Flagellum</keyword>
<evidence type="ECO:0000256" key="12">
    <source>
        <dbReference type="ARBA" id="ARBA00023136"/>
    </source>
</evidence>